<dbReference type="InterPro" id="IPR010656">
    <property type="entry name" value="DctM"/>
</dbReference>
<comment type="caution">
    <text evidence="7">Lacks conserved residue(s) required for the propagation of feature annotation.</text>
</comment>
<dbReference type="RefSeq" id="WP_037484669.1">
    <property type="nucleotide sequence ID" value="NZ_AZRA01000104.1"/>
</dbReference>
<comment type="subunit">
    <text evidence="7">The complex comprises the extracytoplasmic solute receptor protein and the two transmembrane proteins.</text>
</comment>
<name>A0A059KID8_9BURK</name>
<comment type="similarity">
    <text evidence="7">Belongs to the TRAP transporter large permease family.</text>
</comment>
<proteinExistence type="inferred from homology"/>
<keyword evidence="7" id="KW-0813">Transport</keyword>
<keyword evidence="6 7" id="KW-0472">Membrane</keyword>
<comment type="caution">
    <text evidence="9">The sequence shown here is derived from an EMBL/GenBank/DDBJ whole genome shotgun (WGS) entry which is preliminary data.</text>
</comment>
<evidence type="ECO:0000256" key="5">
    <source>
        <dbReference type="ARBA" id="ARBA00022989"/>
    </source>
</evidence>
<evidence type="ECO:0000256" key="2">
    <source>
        <dbReference type="ARBA" id="ARBA00022475"/>
    </source>
</evidence>
<dbReference type="AlphaFoldDB" id="A0A059KID8"/>
<dbReference type="GO" id="GO:0022857">
    <property type="term" value="F:transmembrane transporter activity"/>
    <property type="evidence" value="ECO:0007669"/>
    <property type="project" value="UniProtKB-UniRule"/>
</dbReference>
<dbReference type="PIRSF" id="PIRSF006066">
    <property type="entry name" value="HI0050"/>
    <property type="match status" value="1"/>
</dbReference>
<reference evidence="9 10" key="1">
    <citation type="journal article" date="2014" name="FEMS Microbiol. Ecol.">
        <title>Sphaerotilus natans encrusted with nanoball-shaped Fe(III) oxide minerals formed by nitrate-reducing mixotrophic Fe(II) oxidation.</title>
        <authorList>
            <person name="Park S."/>
            <person name="Kim D.H."/>
            <person name="Lee J.H."/>
            <person name="Hur H.G."/>
        </authorList>
    </citation>
    <scope>NUCLEOTIDE SEQUENCE [LARGE SCALE GENOMIC DNA]</scope>
    <source>
        <strain evidence="9 10">DSM 6575</strain>
    </source>
</reference>
<protein>
    <recommendedName>
        <fullName evidence="7">TRAP transporter large permease protein</fullName>
    </recommendedName>
</protein>
<evidence type="ECO:0000313" key="9">
    <source>
        <dbReference type="EMBL" id="KDB50974.1"/>
    </source>
</evidence>
<dbReference type="PANTHER" id="PTHR33362:SF2">
    <property type="entry name" value="TRAP TRANSPORTER LARGE PERMEASE PROTEIN"/>
    <property type="match status" value="1"/>
</dbReference>
<keyword evidence="3 7" id="KW-0997">Cell inner membrane</keyword>
<comment type="function">
    <text evidence="7">Part of the tripartite ATP-independent periplasmic (TRAP) transport system.</text>
</comment>
<dbReference type="GO" id="GO:0005886">
    <property type="term" value="C:plasma membrane"/>
    <property type="evidence" value="ECO:0007669"/>
    <property type="project" value="UniProtKB-SubCell"/>
</dbReference>
<feature type="transmembrane region" description="Helical" evidence="7">
    <location>
        <begin position="380"/>
        <end position="397"/>
    </location>
</feature>
<accession>A0A059KID8</accession>
<feature type="transmembrane region" description="Helical" evidence="7">
    <location>
        <begin position="276"/>
        <end position="298"/>
    </location>
</feature>
<keyword evidence="2" id="KW-1003">Cell membrane</keyword>
<dbReference type="EMBL" id="AZRA01000104">
    <property type="protein sequence ID" value="KDB50974.1"/>
    <property type="molecule type" value="Genomic_DNA"/>
</dbReference>
<dbReference type="Pfam" id="PF06808">
    <property type="entry name" value="DctM"/>
    <property type="match status" value="1"/>
</dbReference>
<evidence type="ECO:0000256" key="7">
    <source>
        <dbReference type="RuleBase" id="RU369079"/>
    </source>
</evidence>
<comment type="subcellular location">
    <subcellularLocation>
        <location evidence="1 7">Cell inner membrane</location>
        <topology evidence="1 7">Multi-pass membrane protein</topology>
    </subcellularLocation>
</comment>
<feature type="transmembrane region" description="Helical" evidence="7">
    <location>
        <begin position="318"/>
        <end position="343"/>
    </location>
</feature>
<dbReference type="eggNOG" id="COG1593">
    <property type="taxonomic scope" value="Bacteria"/>
</dbReference>
<feature type="transmembrane region" description="Helical" evidence="7">
    <location>
        <begin position="246"/>
        <end position="264"/>
    </location>
</feature>
<dbReference type="STRING" id="34103.SAMN05421778_106159"/>
<evidence type="ECO:0000313" key="10">
    <source>
        <dbReference type="Proteomes" id="UP000026714"/>
    </source>
</evidence>
<keyword evidence="10" id="KW-1185">Reference proteome</keyword>
<evidence type="ECO:0000259" key="8">
    <source>
        <dbReference type="Pfam" id="PF06808"/>
    </source>
</evidence>
<evidence type="ECO:0000256" key="4">
    <source>
        <dbReference type="ARBA" id="ARBA00022692"/>
    </source>
</evidence>
<dbReference type="InterPro" id="IPR004681">
    <property type="entry name" value="TRAP_DctM"/>
</dbReference>
<dbReference type="Proteomes" id="UP000026714">
    <property type="component" value="Unassembled WGS sequence"/>
</dbReference>
<evidence type="ECO:0000256" key="3">
    <source>
        <dbReference type="ARBA" id="ARBA00022519"/>
    </source>
</evidence>
<sequence>MELTILAVSFTVLLLLGVPVAFAIGLSSVATILAAGLPIAVVFQKMVGGMQVFSFLAIPFFVFAGELMLYGGIAERIVRFANSLVGHVKGGLGMSNVLGCTIFGGVAGSPLADVSAIGSVMIPLMKKDGYDADYAVNVTTHAALVGAIMPTSHNLIIFTLATSGIASVSVLSLMLAGLVPAILLTLCNLAAAYWVAVKRGYPVRPGGFGGWAAVLAAFLASLPGLLVVVIILGGILSGAFTATESASIAVAWALLITTLVYKSLTWDNFLKACAKACKTTGVVLLLIGISAAFGYFMALYEVPQKTGELMQSISTEPWVIFLMINLLLFVLGTFLDMAATILICTPIFLPIAMQFGMDPVQFGIIMLINCALGLNTPPVGSVQFVGCAIGGISVGQVMRTIGPFYGALAVCLLLVTYVPAFSLWLPGLFK</sequence>
<feature type="transmembrane region" description="Helical" evidence="7">
    <location>
        <begin position="178"/>
        <end position="196"/>
    </location>
</feature>
<feature type="transmembrane region" description="Helical" evidence="7">
    <location>
        <begin position="50"/>
        <end position="70"/>
    </location>
</feature>
<feature type="transmembrane region" description="Helical" evidence="7">
    <location>
        <begin position="404"/>
        <end position="425"/>
    </location>
</feature>
<evidence type="ECO:0000256" key="6">
    <source>
        <dbReference type="ARBA" id="ARBA00023136"/>
    </source>
</evidence>
<keyword evidence="5 7" id="KW-1133">Transmembrane helix</keyword>
<feature type="domain" description="TRAP C4-dicarboxylate transport system permease DctM subunit" evidence="8">
    <location>
        <begin position="8"/>
        <end position="421"/>
    </location>
</feature>
<evidence type="ECO:0000256" key="1">
    <source>
        <dbReference type="ARBA" id="ARBA00004429"/>
    </source>
</evidence>
<dbReference type="PATRIC" id="fig|1286631.3.peg.3399"/>
<organism evidence="9 10">
    <name type="scientific">Sphaerotilus natans subsp. natans DSM 6575</name>
    <dbReference type="NCBI Taxonomy" id="1286631"/>
    <lineage>
        <taxon>Bacteria</taxon>
        <taxon>Pseudomonadati</taxon>
        <taxon>Pseudomonadota</taxon>
        <taxon>Betaproteobacteria</taxon>
        <taxon>Burkholderiales</taxon>
        <taxon>Sphaerotilaceae</taxon>
        <taxon>Sphaerotilus</taxon>
    </lineage>
</organism>
<keyword evidence="4 7" id="KW-0812">Transmembrane</keyword>
<dbReference type="NCBIfam" id="TIGR00786">
    <property type="entry name" value="dctM"/>
    <property type="match status" value="1"/>
</dbReference>
<gene>
    <name evidence="9" type="ORF">X805_34800</name>
</gene>
<dbReference type="PANTHER" id="PTHR33362">
    <property type="entry name" value="SIALIC ACID TRAP TRANSPORTER PERMEASE PROTEIN SIAT-RELATED"/>
    <property type="match status" value="1"/>
</dbReference>
<feature type="transmembrane region" description="Helical" evidence="7">
    <location>
        <begin position="208"/>
        <end position="240"/>
    </location>
</feature>